<organism evidence="1 2">
    <name type="scientific">Rhodococcus tibetensis</name>
    <dbReference type="NCBI Taxonomy" id="2965064"/>
    <lineage>
        <taxon>Bacteria</taxon>
        <taxon>Bacillati</taxon>
        <taxon>Actinomycetota</taxon>
        <taxon>Actinomycetes</taxon>
        <taxon>Mycobacteriales</taxon>
        <taxon>Nocardiaceae</taxon>
        <taxon>Rhodococcus</taxon>
    </lineage>
</organism>
<proteinExistence type="predicted"/>
<protein>
    <submittedName>
        <fullName evidence="1">Uncharacterized protein</fullName>
    </submittedName>
</protein>
<reference evidence="1 2" key="1">
    <citation type="submission" date="2022-07" db="EMBL/GenBank/DDBJ databases">
        <title>Degradation activity of malathion, p-nitrophenol and potential low-temperature adaptation strategy of Rhodococcus sp. FXJ9.536.</title>
        <authorList>
            <person name="Huang J."/>
            <person name="Huang Y."/>
        </authorList>
    </citation>
    <scope>NUCLEOTIDE SEQUENCE [LARGE SCALE GENOMIC DNA]</scope>
    <source>
        <strain evidence="1 2">FXJ9.536</strain>
    </source>
</reference>
<gene>
    <name evidence="1" type="ORF">NOF53_22380</name>
</gene>
<evidence type="ECO:0000313" key="1">
    <source>
        <dbReference type="EMBL" id="MCQ4121874.1"/>
    </source>
</evidence>
<dbReference type="EMBL" id="JANFQF010000022">
    <property type="protein sequence ID" value="MCQ4121874.1"/>
    <property type="molecule type" value="Genomic_DNA"/>
</dbReference>
<comment type="caution">
    <text evidence="1">The sequence shown here is derived from an EMBL/GenBank/DDBJ whole genome shotgun (WGS) entry which is preliminary data.</text>
</comment>
<name>A0ABT1QHV9_9NOCA</name>
<evidence type="ECO:0000313" key="2">
    <source>
        <dbReference type="Proteomes" id="UP001524501"/>
    </source>
</evidence>
<sequence>MTSDPTSIVAIGHLPHATGGIDFPLVSNARPTTPVLTRILADASGTTSQDLRRRVLESATWRTDYATLLAELTSASARETPTAYTIATEGLASARRNMIWAHGTAESPLDDLDVSSGQAWDPGMETVTGTGRPVMQLQVPYRGRQLAGSALLDQLDVWVAEGTGEPSFRDAIARVVAHPEWLPAPGRRIVLIGAGAELSPLAPLTTWGADVLAIDVAGSDLWRRIGDLAGAGAGTVQWPLRPDGTPGLDVTSHLRELTAWLNQAADDAPLVLGMYAYADRGAHVRVTMAVDLMATHLCTVNPETSLSYLATPTDAFVVPREVVHAGHAAWRDRGALKHLQWLARCASRGALFQPSYTTLHENGTGIADILVPQQGPSYALAKRLQRWRGIIAEHDGHPVSFNVAPASWTRSVTRNRVLAAAYRGARHFRVEVFEPDTCRVLMAALLVHDLHHRPGTRPHPEALFSDQALHGGLWRSAYEPKSALGFAALLGALTPH</sequence>
<accession>A0ABT1QHV9</accession>
<dbReference type="RefSeq" id="WP_255972842.1">
    <property type="nucleotide sequence ID" value="NZ_JANFQF010000022.1"/>
</dbReference>
<dbReference type="Proteomes" id="UP001524501">
    <property type="component" value="Unassembled WGS sequence"/>
</dbReference>
<keyword evidence="2" id="KW-1185">Reference proteome</keyword>